<dbReference type="Pfam" id="PF13505">
    <property type="entry name" value="OMP_b-brl"/>
    <property type="match status" value="1"/>
</dbReference>
<dbReference type="STRING" id="1803665.GCA_001641335_06278"/>
<comment type="caution">
    <text evidence="8">The sequence shown here is derived from an EMBL/GenBank/DDBJ whole genome shotgun (WGS) entry which is preliminary data.</text>
</comment>
<feature type="signal peptide" evidence="6">
    <location>
        <begin position="1"/>
        <end position="21"/>
    </location>
</feature>
<keyword evidence="3" id="KW-0472">Membrane</keyword>
<keyword evidence="4" id="KW-0998">Cell outer membrane</keyword>
<dbReference type="SUPFAM" id="SSF56925">
    <property type="entry name" value="OMPA-like"/>
    <property type="match status" value="1"/>
</dbReference>
<dbReference type="PANTHER" id="PTHR34001:SF3">
    <property type="entry name" value="BLL7405 PROTEIN"/>
    <property type="match status" value="1"/>
</dbReference>
<reference evidence="8 9" key="1">
    <citation type="submission" date="2019-06" db="EMBL/GenBank/DDBJ databases">
        <title>Genomic Encyclopedia of Type Strains, Phase IV (KMG-V): Genome sequencing to study the core and pangenomes of soil and plant-associated prokaryotes.</title>
        <authorList>
            <person name="Whitman W."/>
        </authorList>
    </citation>
    <scope>NUCLEOTIDE SEQUENCE [LARGE SCALE GENOMIC DNA]</scope>
    <source>
        <strain evidence="8 9">BR 510</strain>
    </source>
</reference>
<dbReference type="AlphaFoldDB" id="A0A560DBA1"/>
<evidence type="ECO:0000256" key="6">
    <source>
        <dbReference type="SAM" id="SignalP"/>
    </source>
</evidence>
<comment type="similarity">
    <text evidence="5">Belongs to the Omp25/RopB family.</text>
</comment>
<keyword evidence="2 6" id="KW-0732">Signal</keyword>
<evidence type="ECO:0000256" key="2">
    <source>
        <dbReference type="ARBA" id="ARBA00022729"/>
    </source>
</evidence>
<comment type="subcellular location">
    <subcellularLocation>
        <location evidence="1">Cell outer membrane</location>
    </subcellularLocation>
</comment>
<feature type="chain" id="PRO_5022150295" evidence="6">
    <location>
        <begin position="22"/>
        <end position="282"/>
    </location>
</feature>
<evidence type="ECO:0000313" key="9">
    <source>
        <dbReference type="Proteomes" id="UP000319949"/>
    </source>
</evidence>
<accession>A0A560DBA1</accession>
<name>A0A560DBA1_9BRAD</name>
<dbReference type="InterPro" id="IPR027385">
    <property type="entry name" value="Beta-barrel_OMP"/>
</dbReference>
<dbReference type="Gene3D" id="2.40.160.20">
    <property type="match status" value="1"/>
</dbReference>
<dbReference type="RefSeq" id="WP_186467675.1">
    <property type="nucleotide sequence ID" value="NZ_VITK01000008.1"/>
</dbReference>
<dbReference type="InterPro" id="IPR011250">
    <property type="entry name" value="OMP/PagP_B-barrel"/>
</dbReference>
<gene>
    <name evidence="8" type="ORF">FBZ96_108152</name>
</gene>
<dbReference type="EMBL" id="VITK01000008">
    <property type="protein sequence ID" value="TWA94420.1"/>
    <property type="molecule type" value="Genomic_DNA"/>
</dbReference>
<organism evidence="8 9">
    <name type="scientific">Bradyrhizobium stylosanthis</name>
    <dbReference type="NCBI Taxonomy" id="1803665"/>
    <lineage>
        <taxon>Bacteria</taxon>
        <taxon>Pseudomonadati</taxon>
        <taxon>Pseudomonadota</taxon>
        <taxon>Alphaproteobacteria</taxon>
        <taxon>Hyphomicrobiales</taxon>
        <taxon>Nitrobacteraceae</taxon>
        <taxon>Bradyrhizobium</taxon>
    </lineage>
</organism>
<protein>
    <submittedName>
        <fullName evidence="8">Outer membrane immunogenic protein</fullName>
    </submittedName>
</protein>
<evidence type="ECO:0000256" key="1">
    <source>
        <dbReference type="ARBA" id="ARBA00004442"/>
    </source>
</evidence>
<proteinExistence type="inferred from homology"/>
<evidence type="ECO:0000256" key="3">
    <source>
        <dbReference type="ARBA" id="ARBA00023136"/>
    </source>
</evidence>
<evidence type="ECO:0000259" key="7">
    <source>
        <dbReference type="Pfam" id="PF13505"/>
    </source>
</evidence>
<dbReference type="PANTHER" id="PTHR34001">
    <property type="entry name" value="BLL7405 PROTEIN"/>
    <property type="match status" value="1"/>
</dbReference>
<sequence>MRKLIAAGFAVSAMMLSPASAADLPVKAKPVPVYDWTGFYAGVNVGYGWADRDLSFAPNDDATRSLSVSDGIPPAASFKTSGALGGLQFGYNRQLGTGWLVGLEADFNWSGVKGSGVSSGVMPPVPIPGPYSAPFDERIDWFGTVRARLGYLPTSTLLTYVTGGLAYGQVTRSGSYINDSTVRFTENGLPDNSGFTCASGATCFSGVSRDVTAGWTVGGGFEYALGERTTLKAEYLYVSLAGKKITETALAVFIPGDTPASISANVGRATFSTARVGLNYRF</sequence>
<dbReference type="Proteomes" id="UP000319949">
    <property type="component" value="Unassembled WGS sequence"/>
</dbReference>
<feature type="domain" description="Outer membrane protein beta-barrel" evidence="7">
    <location>
        <begin position="10"/>
        <end position="282"/>
    </location>
</feature>
<evidence type="ECO:0000313" key="8">
    <source>
        <dbReference type="EMBL" id="TWA94420.1"/>
    </source>
</evidence>
<evidence type="ECO:0000256" key="4">
    <source>
        <dbReference type="ARBA" id="ARBA00023237"/>
    </source>
</evidence>
<dbReference type="InterPro" id="IPR051692">
    <property type="entry name" value="OMP-like"/>
</dbReference>
<evidence type="ECO:0000256" key="5">
    <source>
        <dbReference type="ARBA" id="ARBA00038306"/>
    </source>
</evidence>
<dbReference type="GO" id="GO:0009279">
    <property type="term" value="C:cell outer membrane"/>
    <property type="evidence" value="ECO:0007669"/>
    <property type="project" value="UniProtKB-SubCell"/>
</dbReference>
<keyword evidence="9" id="KW-1185">Reference proteome</keyword>